<dbReference type="PANTHER" id="PTHR11365">
    <property type="entry name" value="5-OXOPROLINASE RELATED"/>
    <property type="match status" value="1"/>
</dbReference>
<dbReference type="InterPro" id="IPR003692">
    <property type="entry name" value="Hydantoinase_B"/>
</dbReference>
<proteinExistence type="predicted"/>
<dbReference type="GO" id="GO:0005829">
    <property type="term" value="C:cytosol"/>
    <property type="evidence" value="ECO:0007669"/>
    <property type="project" value="TreeGrafter"/>
</dbReference>
<dbReference type="Pfam" id="PF02538">
    <property type="entry name" value="Hydantoinase_B"/>
    <property type="match status" value="1"/>
</dbReference>
<dbReference type="InterPro" id="IPR045079">
    <property type="entry name" value="Oxoprolinase-like"/>
</dbReference>
<protein>
    <submittedName>
        <fullName evidence="2">Acetophenone carboxylase delta subunit</fullName>
        <ecNumber evidence="2">6.4.1.8</ecNumber>
    </submittedName>
</protein>
<reference evidence="2" key="1">
    <citation type="submission" date="2021-02" db="EMBL/GenBank/DDBJ databases">
        <authorList>
            <person name="Cremers G."/>
            <person name="Picone N."/>
        </authorList>
    </citation>
    <scope>NUCLEOTIDE SEQUENCE</scope>
    <source>
        <strain evidence="2">PQ17</strain>
    </source>
</reference>
<accession>A0A8J2BMC9</accession>
<dbReference type="GO" id="GO:0006749">
    <property type="term" value="P:glutathione metabolic process"/>
    <property type="evidence" value="ECO:0007669"/>
    <property type="project" value="TreeGrafter"/>
</dbReference>
<dbReference type="EMBL" id="CAJNOB010000071">
    <property type="protein sequence ID" value="CAF0705372.1"/>
    <property type="molecule type" value="Genomic_DNA"/>
</dbReference>
<dbReference type="GO" id="GO:0017168">
    <property type="term" value="F:5-oxoprolinase (ATP-hydrolyzing) activity"/>
    <property type="evidence" value="ECO:0007669"/>
    <property type="project" value="TreeGrafter"/>
</dbReference>
<dbReference type="RefSeq" id="WP_174582660.1">
    <property type="nucleotide sequence ID" value="NZ_CAJNOB010000071.1"/>
</dbReference>
<dbReference type="GO" id="GO:0016874">
    <property type="term" value="F:ligase activity"/>
    <property type="evidence" value="ECO:0007669"/>
    <property type="project" value="UniProtKB-KW"/>
</dbReference>
<feature type="domain" description="Hydantoinase B/oxoprolinase" evidence="1">
    <location>
        <begin position="2"/>
        <end position="521"/>
    </location>
</feature>
<keyword evidence="3" id="KW-1185">Reference proteome</keyword>
<dbReference type="EC" id="6.4.1.8" evidence="2"/>
<dbReference type="Proteomes" id="UP000663859">
    <property type="component" value="Unassembled WGS sequence"/>
</dbReference>
<gene>
    <name evidence="2" type="primary">apc4</name>
    <name evidence="2" type="ORF">MPNT_90077</name>
</gene>
<dbReference type="PANTHER" id="PTHR11365:SF23">
    <property type="entry name" value="HYPOTHETICAL 5-OXOPROLINASE (EUROFUNG)-RELATED"/>
    <property type="match status" value="1"/>
</dbReference>
<sequence length="521" mass="56366">MDAVQLGIFRALLEAVPEEMGIVLRRTGFSPNIKERRDYSCAIFDRHARLVAQGDHMPVHLGSLPAAVSEIVRRMPILEPGDVAIANDPFAGGTHLPDLTMVSAVYAPDEDTPVFYVASRAHHSDVGGMTPGSMGLCREVFQEGLRIPPVLLWKKGVLQNDIWQLVLANVRTPWEREGDLLAQRAANEAGEGRLRVLMKRYGVSQLSEAMEALLDYSERFLRVELSRVPPGSYEAEDYLDDDGFSEAPVKIAVRMVFFGDRAEIDFSGSSPQCPSGVNATEAVTISCVFYVVRSLFTPDAPANSGLLRPLTLHIPQGTVVAATYPCAVGAGNVETSQRIVDTLLKALFKAVPDRVPAASQGTMNNFAFGGRDPRSGRLFAYYETIGGGMGGGPLGPGDSAVHTHMTNSLNTPVEAVEHEFPVRIRAYHVRKGSGGAGRFRGGDGIHREIEFLTHAWVSILSDRRRFAPYGLQGGEPASCGRNTLQTKDGQVQVLPGKISFEVGPHNRVSIETPGGGGWGLP</sequence>
<organism evidence="2 3">
    <name type="scientific">Candidatus Methylacidithermus pantelleriae</name>
    <dbReference type="NCBI Taxonomy" id="2744239"/>
    <lineage>
        <taxon>Bacteria</taxon>
        <taxon>Pseudomonadati</taxon>
        <taxon>Verrucomicrobiota</taxon>
        <taxon>Methylacidiphilae</taxon>
        <taxon>Methylacidiphilales</taxon>
        <taxon>Methylacidiphilaceae</taxon>
        <taxon>Candidatus Methylacidithermus</taxon>
    </lineage>
</organism>
<dbReference type="AlphaFoldDB" id="A0A8J2BMC9"/>
<comment type="caution">
    <text evidence="2">The sequence shown here is derived from an EMBL/GenBank/DDBJ whole genome shotgun (WGS) entry which is preliminary data.</text>
</comment>
<name>A0A8J2BMC9_9BACT</name>
<evidence type="ECO:0000259" key="1">
    <source>
        <dbReference type="Pfam" id="PF02538"/>
    </source>
</evidence>
<keyword evidence="2" id="KW-0436">Ligase</keyword>
<evidence type="ECO:0000313" key="2">
    <source>
        <dbReference type="EMBL" id="CAF0705372.1"/>
    </source>
</evidence>
<evidence type="ECO:0000313" key="3">
    <source>
        <dbReference type="Proteomes" id="UP000663859"/>
    </source>
</evidence>